<evidence type="ECO:0000313" key="1">
    <source>
        <dbReference type="EMBL" id="HGU31790.1"/>
    </source>
</evidence>
<name>A0A7C4MKT5_9BACT</name>
<gene>
    <name evidence="1" type="ORF">ENS29_02920</name>
</gene>
<protein>
    <submittedName>
        <fullName evidence="1">DUF4416 family protein</fullName>
    </submittedName>
</protein>
<comment type="caution">
    <text evidence="1">The sequence shown here is derived from an EMBL/GenBank/DDBJ whole genome shotgun (WGS) entry which is preliminary data.</text>
</comment>
<reference evidence="1" key="1">
    <citation type="journal article" date="2020" name="mSystems">
        <title>Genome- and Community-Level Interaction Insights into Carbon Utilization and Element Cycling Functions of Hydrothermarchaeota in Hydrothermal Sediment.</title>
        <authorList>
            <person name="Zhou Z."/>
            <person name="Liu Y."/>
            <person name="Xu W."/>
            <person name="Pan J."/>
            <person name="Luo Z.H."/>
            <person name="Li M."/>
        </authorList>
    </citation>
    <scope>NUCLEOTIDE SEQUENCE [LARGE SCALE GENOMIC DNA]</scope>
    <source>
        <strain evidence="1">SpSt-477</strain>
    </source>
</reference>
<dbReference type="EMBL" id="DSUH01000066">
    <property type="protein sequence ID" value="HGU31790.1"/>
    <property type="molecule type" value="Genomic_DNA"/>
</dbReference>
<dbReference type="InterPro" id="IPR025529">
    <property type="entry name" value="DUF4416"/>
</dbReference>
<dbReference type="Pfam" id="PF14385">
    <property type="entry name" value="DUF4416"/>
    <property type="match status" value="1"/>
</dbReference>
<accession>A0A7C4MKT5</accession>
<organism evidence="1">
    <name type="scientific">Desulfatirhabdium butyrativorans</name>
    <dbReference type="NCBI Taxonomy" id="340467"/>
    <lineage>
        <taxon>Bacteria</taxon>
        <taxon>Pseudomonadati</taxon>
        <taxon>Thermodesulfobacteriota</taxon>
        <taxon>Desulfobacteria</taxon>
        <taxon>Desulfobacterales</taxon>
        <taxon>Desulfatirhabdiaceae</taxon>
        <taxon>Desulfatirhabdium</taxon>
    </lineage>
</organism>
<dbReference type="AlphaFoldDB" id="A0A7C4MKT5"/>
<sequence length="187" mass="21879">MSEPRAPDPAKLVVGVFLSDKQRFDAVFDRLVECFGPIDLLSRWFPFDCTRYYEREMGSPLFRRMMSFENMIDPDTLSEIKWTTNGIECAYKEGGRRTVNIDPGYLLRERFVLATGKNYAHRISVGKGIYADLTLIYQRGDFQILPWTYPDYAQDNILQLLRKVRKKYVFDLDRLKRGNPLEGRSAE</sequence>
<proteinExistence type="predicted"/>